<comment type="caution">
    <text evidence="1">The sequence shown here is derived from an EMBL/GenBank/DDBJ whole genome shotgun (WGS) entry which is preliminary data.</text>
</comment>
<dbReference type="AlphaFoldDB" id="A0A1R0GQA7"/>
<accession>A0A1R0GQA7</accession>
<name>A0A1R0GQA7_9FUNG</name>
<protein>
    <submittedName>
        <fullName evidence="1">Uncharacterized protein</fullName>
    </submittedName>
</protein>
<feature type="non-terminal residue" evidence="1">
    <location>
        <position position="28"/>
    </location>
</feature>
<dbReference type="Proteomes" id="UP000187455">
    <property type="component" value="Unassembled WGS sequence"/>
</dbReference>
<evidence type="ECO:0000313" key="1">
    <source>
        <dbReference type="EMBL" id="OLY79056.1"/>
    </source>
</evidence>
<organism evidence="1 2">
    <name type="scientific">Smittium mucronatum</name>
    <dbReference type="NCBI Taxonomy" id="133383"/>
    <lineage>
        <taxon>Eukaryota</taxon>
        <taxon>Fungi</taxon>
        <taxon>Fungi incertae sedis</taxon>
        <taxon>Zoopagomycota</taxon>
        <taxon>Kickxellomycotina</taxon>
        <taxon>Harpellomycetes</taxon>
        <taxon>Harpellales</taxon>
        <taxon>Legeriomycetaceae</taxon>
        <taxon>Smittium</taxon>
    </lineage>
</organism>
<reference evidence="1 2" key="1">
    <citation type="journal article" date="2016" name="Mol. Biol. Evol.">
        <title>Genome-Wide Survey of Gut Fungi (Harpellales) Reveals the First Horizontally Transferred Ubiquitin Gene from a Mosquito Host.</title>
        <authorList>
            <person name="Wang Y."/>
            <person name="White M.M."/>
            <person name="Kvist S."/>
            <person name="Moncalvo J.M."/>
        </authorList>
    </citation>
    <scope>NUCLEOTIDE SEQUENCE [LARGE SCALE GENOMIC DNA]</scope>
    <source>
        <strain evidence="1 2">ALG-7-W6</strain>
    </source>
</reference>
<sequence>MGSDKKVGMSWAQFKDEGRGAFEAAKSV</sequence>
<gene>
    <name evidence="1" type="ORF">AYI68_g6883</name>
</gene>
<keyword evidence="2" id="KW-1185">Reference proteome</keyword>
<dbReference type="EMBL" id="LSSL01005054">
    <property type="protein sequence ID" value="OLY79056.1"/>
    <property type="molecule type" value="Genomic_DNA"/>
</dbReference>
<proteinExistence type="predicted"/>
<evidence type="ECO:0000313" key="2">
    <source>
        <dbReference type="Proteomes" id="UP000187455"/>
    </source>
</evidence>